<proteinExistence type="predicted"/>
<feature type="region of interest" description="Disordered" evidence="1">
    <location>
        <begin position="77"/>
        <end position="100"/>
    </location>
</feature>
<dbReference type="CDD" id="cd00198">
    <property type="entry name" value="vWFA"/>
    <property type="match status" value="1"/>
</dbReference>
<comment type="caution">
    <text evidence="2">The sequence shown here is derived from an EMBL/GenBank/DDBJ whole genome shotgun (WGS) entry which is preliminary data.</text>
</comment>
<name>A0A936NAS4_9ACTN</name>
<reference evidence="2 3" key="1">
    <citation type="submission" date="2020-10" db="EMBL/GenBank/DDBJ databases">
        <title>Connecting structure to function with the recovery of over 1000 high-quality activated sludge metagenome-assembled genomes encoding full-length rRNA genes using long-read sequencing.</title>
        <authorList>
            <person name="Singleton C.M."/>
            <person name="Petriglieri F."/>
            <person name="Kristensen J.M."/>
            <person name="Kirkegaard R.H."/>
            <person name="Michaelsen T.Y."/>
            <person name="Andersen M.H."/>
            <person name="Karst S.M."/>
            <person name="Dueholm M.S."/>
            <person name="Nielsen P.H."/>
            <person name="Albertsen M."/>
        </authorList>
    </citation>
    <scope>NUCLEOTIDE SEQUENCE [LARGE SCALE GENOMIC DNA]</scope>
    <source>
        <strain evidence="2">Lyne_18-Q3-R50-59_MAXAC.006</strain>
    </source>
</reference>
<evidence type="ECO:0000256" key="1">
    <source>
        <dbReference type="SAM" id="MobiDB-lite"/>
    </source>
</evidence>
<dbReference type="Proteomes" id="UP000727993">
    <property type="component" value="Unassembled WGS sequence"/>
</dbReference>
<organism evidence="2 3">
    <name type="scientific">Candidatus Neomicrothrix subdominans</name>
    <dbReference type="NCBI Taxonomy" id="2954438"/>
    <lineage>
        <taxon>Bacteria</taxon>
        <taxon>Bacillati</taxon>
        <taxon>Actinomycetota</taxon>
        <taxon>Acidimicrobiia</taxon>
        <taxon>Acidimicrobiales</taxon>
        <taxon>Microthrixaceae</taxon>
        <taxon>Candidatus Neomicrothrix</taxon>
    </lineage>
</organism>
<sequence length="298" mass="30355">MADAARRTTGRAELSGRHGFLEVSPEVGVLDEDAFDDLLADDPDAALGLLADLVGATDPSLRALAASLAGRITTEVARSGPAPRPGRGVGRLTRRRASQADGELDLDASMDAVIAGRALGLAPSADELTVAAWERPGIALCLVVDRSGSMLGPRLATAAVVASAIVLSRPADASVLAVAREALVLRSQGSDRSAEQVVGDLLVLRGHGVTDLSLALDAAAVQLARSNARRKVCVLLSDCRSTAGPPPAEAARRLDELAILVPADDSADAEALGQSTGARLVPLDGPLDAAAAVQRALA</sequence>
<dbReference type="SUPFAM" id="SSF53300">
    <property type="entry name" value="vWA-like"/>
    <property type="match status" value="1"/>
</dbReference>
<accession>A0A936NAS4</accession>
<evidence type="ECO:0000313" key="3">
    <source>
        <dbReference type="Proteomes" id="UP000727993"/>
    </source>
</evidence>
<evidence type="ECO:0000313" key="2">
    <source>
        <dbReference type="EMBL" id="MBK9295642.1"/>
    </source>
</evidence>
<dbReference type="AlphaFoldDB" id="A0A936NAS4"/>
<gene>
    <name evidence="2" type="ORF">IPN02_01950</name>
</gene>
<dbReference type="EMBL" id="JADJZA010000001">
    <property type="protein sequence ID" value="MBK9295642.1"/>
    <property type="molecule type" value="Genomic_DNA"/>
</dbReference>
<dbReference type="InterPro" id="IPR036465">
    <property type="entry name" value="vWFA_dom_sf"/>
</dbReference>
<dbReference type="Gene3D" id="3.40.50.410">
    <property type="entry name" value="von Willebrand factor, type A domain"/>
    <property type="match status" value="1"/>
</dbReference>
<protein>
    <submittedName>
        <fullName evidence="2">VWA domain-containing protein</fullName>
    </submittedName>
</protein>